<dbReference type="PANTHER" id="PTHR19372:SF7">
    <property type="entry name" value="SULFITE OXIDASE, MITOCHONDRIAL"/>
    <property type="match status" value="1"/>
</dbReference>
<evidence type="ECO:0000256" key="5">
    <source>
        <dbReference type="ARBA" id="ARBA00004971"/>
    </source>
</evidence>
<dbReference type="PANTHER" id="PTHR19372">
    <property type="entry name" value="SULFITE REDUCTASE"/>
    <property type="match status" value="1"/>
</dbReference>
<dbReference type="GO" id="GO:0020037">
    <property type="term" value="F:heme binding"/>
    <property type="evidence" value="ECO:0007669"/>
    <property type="project" value="TreeGrafter"/>
</dbReference>
<dbReference type="GO" id="GO:0005758">
    <property type="term" value="C:mitochondrial intermembrane space"/>
    <property type="evidence" value="ECO:0007669"/>
    <property type="project" value="UniProtKB-SubCell"/>
</dbReference>
<dbReference type="SUPFAM" id="SSF56524">
    <property type="entry name" value="Oxidoreductase molybdopterin-binding domain"/>
    <property type="match status" value="1"/>
</dbReference>
<keyword evidence="12" id="KW-0496">Mitochondrion</keyword>
<dbReference type="EMBL" id="VIIS01002041">
    <property type="protein sequence ID" value="KAF0289308.1"/>
    <property type="molecule type" value="Genomic_DNA"/>
</dbReference>
<dbReference type="Pfam" id="PF00174">
    <property type="entry name" value="Oxidored_molyb"/>
    <property type="match status" value="1"/>
</dbReference>
<proteinExistence type="predicted"/>
<reference evidence="15 16" key="1">
    <citation type="submission" date="2019-07" db="EMBL/GenBank/DDBJ databases">
        <title>Draft genome assembly of a fouling barnacle, Amphibalanus amphitrite (Darwin, 1854): The first reference genome for Thecostraca.</title>
        <authorList>
            <person name="Kim W."/>
        </authorList>
    </citation>
    <scope>NUCLEOTIDE SEQUENCE [LARGE SCALE GENOMIC DNA]</scope>
    <source>
        <strain evidence="15">SNU_AA5</strain>
        <tissue evidence="15">Soma without cirri and trophi</tissue>
    </source>
</reference>
<comment type="cofactor">
    <cofactor evidence="2">
        <name>heme b</name>
        <dbReference type="ChEBI" id="CHEBI:60344"/>
    </cofactor>
</comment>
<dbReference type="FunFam" id="3.90.420.10:FF:000002">
    <property type="entry name" value="sulfite oxidase, mitochondrial"/>
    <property type="match status" value="1"/>
</dbReference>
<dbReference type="InterPro" id="IPR000572">
    <property type="entry name" value="OxRdtase_Mopterin-bd_dom"/>
</dbReference>
<gene>
    <name evidence="15" type="ORF">FJT64_012433</name>
</gene>
<dbReference type="FunFam" id="3.10.120.10:FF:000007">
    <property type="entry name" value="Sulfite oxidase, mitochondrial"/>
    <property type="match status" value="1"/>
</dbReference>
<keyword evidence="16" id="KW-1185">Reference proteome</keyword>
<dbReference type="InterPro" id="IPR005066">
    <property type="entry name" value="MoCF_OxRdtse_dimer"/>
</dbReference>
<dbReference type="Gene3D" id="2.60.40.650">
    <property type="match status" value="1"/>
</dbReference>
<dbReference type="SUPFAM" id="SSF55856">
    <property type="entry name" value="Cytochrome b5-like heme/steroid binding domain"/>
    <property type="match status" value="1"/>
</dbReference>
<dbReference type="InterPro" id="IPR014756">
    <property type="entry name" value="Ig_E-set"/>
</dbReference>
<comment type="pathway">
    <text evidence="4">Sulfur metabolism.</text>
</comment>
<evidence type="ECO:0000259" key="14">
    <source>
        <dbReference type="PROSITE" id="PS50255"/>
    </source>
</evidence>
<evidence type="ECO:0000313" key="16">
    <source>
        <dbReference type="Proteomes" id="UP000440578"/>
    </source>
</evidence>
<dbReference type="InterPro" id="IPR036400">
    <property type="entry name" value="Cyt_B5-like_heme/steroid_sf"/>
</dbReference>
<dbReference type="SUPFAM" id="SSF81296">
    <property type="entry name" value="E set domains"/>
    <property type="match status" value="1"/>
</dbReference>
<dbReference type="InterPro" id="IPR008335">
    <property type="entry name" value="Mopterin_OxRdtase_euk"/>
</dbReference>
<dbReference type="Gene3D" id="3.90.420.10">
    <property type="entry name" value="Oxidoreductase, molybdopterin-binding domain"/>
    <property type="match status" value="1"/>
</dbReference>
<dbReference type="GO" id="GO:0008482">
    <property type="term" value="F:sulfite oxidase activity"/>
    <property type="evidence" value="ECO:0007669"/>
    <property type="project" value="UniProtKB-EC"/>
</dbReference>
<dbReference type="Pfam" id="PF00173">
    <property type="entry name" value="Cyt-b5"/>
    <property type="match status" value="1"/>
</dbReference>
<evidence type="ECO:0000256" key="6">
    <source>
        <dbReference type="ARBA" id="ARBA00012505"/>
    </source>
</evidence>
<dbReference type="GO" id="GO:0030151">
    <property type="term" value="F:molybdenum ion binding"/>
    <property type="evidence" value="ECO:0007669"/>
    <property type="project" value="InterPro"/>
</dbReference>
<protein>
    <recommendedName>
        <fullName evidence="6">sulfite oxidase</fullName>
        <ecNumber evidence="6">1.8.3.1</ecNumber>
    </recommendedName>
</protein>
<keyword evidence="7" id="KW-0500">Molybdenum</keyword>
<evidence type="ECO:0000256" key="8">
    <source>
        <dbReference type="ARBA" id="ARBA00022617"/>
    </source>
</evidence>
<dbReference type="GO" id="GO:0043546">
    <property type="term" value="F:molybdopterin cofactor binding"/>
    <property type="evidence" value="ECO:0007669"/>
    <property type="project" value="TreeGrafter"/>
</dbReference>
<dbReference type="SMART" id="SM01117">
    <property type="entry name" value="Cyt-b5"/>
    <property type="match status" value="1"/>
</dbReference>
<evidence type="ECO:0000256" key="10">
    <source>
        <dbReference type="ARBA" id="ARBA00023002"/>
    </source>
</evidence>
<evidence type="ECO:0000256" key="9">
    <source>
        <dbReference type="ARBA" id="ARBA00022723"/>
    </source>
</evidence>
<keyword evidence="10" id="KW-0560">Oxidoreductase</keyword>
<dbReference type="PROSITE" id="PS50255">
    <property type="entry name" value="CYTOCHROME_B5_2"/>
    <property type="match status" value="1"/>
</dbReference>
<name>A0A6A4VG31_AMPAM</name>
<feature type="region of interest" description="Disordered" evidence="13">
    <location>
        <begin position="172"/>
        <end position="206"/>
    </location>
</feature>
<dbReference type="PRINTS" id="PR00407">
    <property type="entry name" value="EUMOPTERIN"/>
</dbReference>
<keyword evidence="11" id="KW-0408">Iron</keyword>
<organism evidence="15 16">
    <name type="scientific">Amphibalanus amphitrite</name>
    <name type="common">Striped barnacle</name>
    <name type="synonym">Balanus amphitrite</name>
    <dbReference type="NCBI Taxonomy" id="1232801"/>
    <lineage>
        <taxon>Eukaryota</taxon>
        <taxon>Metazoa</taxon>
        <taxon>Ecdysozoa</taxon>
        <taxon>Arthropoda</taxon>
        <taxon>Crustacea</taxon>
        <taxon>Multicrustacea</taxon>
        <taxon>Cirripedia</taxon>
        <taxon>Thoracica</taxon>
        <taxon>Thoracicalcarea</taxon>
        <taxon>Balanomorpha</taxon>
        <taxon>Balanoidea</taxon>
        <taxon>Balanidae</taxon>
        <taxon>Amphibalaninae</taxon>
        <taxon>Amphibalanus</taxon>
    </lineage>
</organism>
<dbReference type="AlphaFoldDB" id="A0A6A4VG31"/>
<evidence type="ECO:0000256" key="4">
    <source>
        <dbReference type="ARBA" id="ARBA00004678"/>
    </source>
</evidence>
<evidence type="ECO:0000256" key="11">
    <source>
        <dbReference type="ARBA" id="ARBA00023004"/>
    </source>
</evidence>
<evidence type="ECO:0000256" key="7">
    <source>
        <dbReference type="ARBA" id="ARBA00022505"/>
    </source>
</evidence>
<dbReference type="EC" id="1.8.3.1" evidence="6"/>
<dbReference type="InterPro" id="IPR036374">
    <property type="entry name" value="OxRdtase_Mopterin-bd_sf"/>
</dbReference>
<dbReference type="InterPro" id="IPR001199">
    <property type="entry name" value="Cyt_B5-like_heme/steroid-bd"/>
</dbReference>
<dbReference type="Proteomes" id="UP000440578">
    <property type="component" value="Unassembled WGS sequence"/>
</dbReference>
<evidence type="ECO:0000256" key="2">
    <source>
        <dbReference type="ARBA" id="ARBA00001970"/>
    </source>
</evidence>
<dbReference type="Pfam" id="PF03404">
    <property type="entry name" value="Mo-co_dimer"/>
    <property type="match status" value="1"/>
</dbReference>
<evidence type="ECO:0000256" key="12">
    <source>
        <dbReference type="ARBA" id="ARBA00023128"/>
    </source>
</evidence>
<evidence type="ECO:0000256" key="3">
    <source>
        <dbReference type="ARBA" id="ARBA00004569"/>
    </source>
</evidence>
<evidence type="ECO:0000313" key="15">
    <source>
        <dbReference type="EMBL" id="KAF0289308.1"/>
    </source>
</evidence>
<accession>A0A6A4VG31</accession>
<dbReference type="Gene3D" id="3.10.120.10">
    <property type="entry name" value="Cytochrome b5-like heme/steroid binding domain"/>
    <property type="match status" value="1"/>
</dbReference>
<keyword evidence="8" id="KW-0349">Heme</keyword>
<comment type="cofactor">
    <cofactor evidence="1">
        <name>Mo-molybdopterin</name>
        <dbReference type="ChEBI" id="CHEBI:71302"/>
    </cofactor>
</comment>
<evidence type="ECO:0000256" key="13">
    <source>
        <dbReference type="SAM" id="MobiDB-lite"/>
    </source>
</evidence>
<sequence>MLTSLLATGGSVRHLTSAARAAPCLVRHLSSGPGGPEPEDGRGRRAARLAALAAGAALAGSALWLAQQRRGHLTAASAASSGQYGQRRADLPTFSMEEVSRHADVKERVWMTYHEGVYDVTDFVRQHPGGAAIMMGAGGSADPFWDLYAVHKEEHVLKLLERYRIGNVREDEVGSHRDGTDDPWAAEPRRHPALKPSSKTPFNAEPPPALLADNFLTPKYERGPDLFYVRNHLPVPVIDPSEYELEVDGVGVDGLTLSLEQLKNDFPAVTVTATVMCAGNRRSEMTQVKPVRGLFWGAAAVGNATWTGARLTDVLKAAGYDVNSGPGKHVCFEGLDTDPSSTPYGASIPLETAVDPRRDVILAYEMNGQPLSRDHGAPVRVIVPGVVGARNVKWLGRITVSDTESDSHWQHSDYKGFNPSVDWDTVDFSKSPAIQELPVNSAICWPAPGHTVKVKDGHVHVKGESGLTYWQTAGSVNAGIACECFGGGQRIVRVDVTADGGATWHDMALTVEEAAPAGRCWSWCLWQGRVPVPPGATAAQLWVKATDASYNTQPETFKNIWNLRGVLSNAYHRVDVNLKRV</sequence>
<comment type="caution">
    <text evidence="15">The sequence shown here is derived from an EMBL/GenBank/DDBJ whole genome shotgun (WGS) entry which is preliminary data.</text>
</comment>
<keyword evidence="9" id="KW-0479">Metal-binding</keyword>
<comment type="pathway">
    <text evidence="5">Energy metabolism; sulfur metabolism.</text>
</comment>
<dbReference type="CDD" id="cd02111">
    <property type="entry name" value="eukary_SO_Moco"/>
    <property type="match status" value="1"/>
</dbReference>
<dbReference type="GO" id="GO:0006790">
    <property type="term" value="P:sulfur compound metabolic process"/>
    <property type="evidence" value="ECO:0007669"/>
    <property type="project" value="UniProtKB-UniPathway"/>
</dbReference>
<evidence type="ECO:0000256" key="1">
    <source>
        <dbReference type="ARBA" id="ARBA00001924"/>
    </source>
</evidence>
<feature type="domain" description="Cytochrome b5 heme-binding" evidence="14">
    <location>
        <begin position="91"/>
        <end position="169"/>
    </location>
</feature>
<comment type="subcellular location">
    <subcellularLocation>
        <location evidence="3">Mitochondrion intermembrane space</location>
    </subcellularLocation>
</comment>
<dbReference type="UniPathway" id="UPA00096"/>
<dbReference type="PRINTS" id="PR00363">
    <property type="entry name" value="CYTOCHROMEB5"/>
</dbReference>
<dbReference type="OrthoDB" id="10051395at2759"/>